<accession>A0ABQ3AVG5</accession>
<dbReference type="PANTHER" id="PTHR43731:SF14">
    <property type="entry name" value="PRESENILIN-ASSOCIATED RHOMBOID-LIKE PROTEIN, MITOCHONDRIAL"/>
    <property type="match status" value="1"/>
</dbReference>
<feature type="transmembrane region" description="Helical" evidence="7">
    <location>
        <begin position="152"/>
        <end position="171"/>
    </location>
</feature>
<dbReference type="InterPro" id="IPR022764">
    <property type="entry name" value="Peptidase_S54_rhomboid_dom"/>
</dbReference>
<sequence length="290" mass="32366">MNWIVVKKFSLETDLSHISGYLAQCKIAHRIYEEAGEQIIATDDPRMVGAIARLLQELERGTLILQCNELDDAETAHIDDKQSPTFRQQLKAVPVTVILILCSIVGYLLIVFDSQHLLVRYLSYQDAYQSNIPSFQEIFNAGQPWRLITPTFLHFSFMHIFFNVLGSWDLGGRLELLLGKINYLLFFIVSAILSNLAQFLWHPNIFFGGISGVVYAFIGFIMISHKIAPHRLTALHPGELAFALFWLILCVTGVLDSFIGGGVANAAHLGGLFVGCAYAWITVKPAPAKV</sequence>
<dbReference type="Gene3D" id="1.20.1540.10">
    <property type="entry name" value="Rhomboid-like"/>
    <property type="match status" value="1"/>
</dbReference>
<proteinExistence type="inferred from homology"/>
<name>A0ABQ3AVG5_9GAMM</name>
<feature type="transmembrane region" description="Helical" evidence="7">
    <location>
        <begin position="240"/>
        <end position="260"/>
    </location>
</feature>
<feature type="domain" description="Peptidase S54 rhomboid" evidence="8">
    <location>
        <begin position="142"/>
        <end position="284"/>
    </location>
</feature>
<dbReference type="EMBL" id="BMYZ01000001">
    <property type="protein sequence ID" value="GGY67629.1"/>
    <property type="molecule type" value="Genomic_DNA"/>
</dbReference>
<keyword evidence="4" id="KW-0378">Hydrolase</keyword>
<feature type="domain" description="Rhomboid protease N-terminal" evidence="9">
    <location>
        <begin position="1"/>
        <end position="63"/>
    </location>
</feature>
<keyword evidence="3 7" id="KW-0812">Transmembrane</keyword>
<dbReference type="Proteomes" id="UP000619761">
    <property type="component" value="Unassembled WGS sequence"/>
</dbReference>
<feature type="transmembrane region" description="Helical" evidence="7">
    <location>
        <begin position="266"/>
        <end position="283"/>
    </location>
</feature>
<evidence type="ECO:0000259" key="9">
    <source>
        <dbReference type="Pfam" id="PF16733"/>
    </source>
</evidence>
<dbReference type="InterPro" id="IPR038244">
    <property type="entry name" value="NRho_sf"/>
</dbReference>
<dbReference type="PANTHER" id="PTHR43731">
    <property type="entry name" value="RHOMBOID PROTEASE"/>
    <property type="match status" value="1"/>
</dbReference>
<evidence type="ECO:0000313" key="10">
    <source>
        <dbReference type="EMBL" id="GGY67629.1"/>
    </source>
</evidence>
<feature type="transmembrane region" description="Helical" evidence="7">
    <location>
        <begin position="183"/>
        <end position="201"/>
    </location>
</feature>
<dbReference type="InterPro" id="IPR031976">
    <property type="entry name" value="NRho"/>
</dbReference>
<comment type="caution">
    <text evidence="10">The sequence shown here is derived from an EMBL/GenBank/DDBJ whole genome shotgun (WGS) entry which is preliminary data.</text>
</comment>
<evidence type="ECO:0000313" key="11">
    <source>
        <dbReference type="Proteomes" id="UP000619761"/>
    </source>
</evidence>
<evidence type="ECO:0000259" key="8">
    <source>
        <dbReference type="Pfam" id="PF01694"/>
    </source>
</evidence>
<organism evidence="10 11">
    <name type="scientific">Cellvibrio zantedeschiae</name>
    <dbReference type="NCBI Taxonomy" id="1237077"/>
    <lineage>
        <taxon>Bacteria</taxon>
        <taxon>Pseudomonadati</taxon>
        <taxon>Pseudomonadota</taxon>
        <taxon>Gammaproteobacteria</taxon>
        <taxon>Cellvibrionales</taxon>
        <taxon>Cellvibrionaceae</taxon>
        <taxon>Cellvibrio</taxon>
    </lineage>
</organism>
<protein>
    <submittedName>
        <fullName evidence="10">Rhomboid family intramembrane serine protease</fullName>
    </submittedName>
</protein>
<reference evidence="11" key="1">
    <citation type="journal article" date="2019" name="Int. J. Syst. Evol. Microbiol.">
        <title>The Global Catalogue of Microorganisms (GCM) 10K type strain sequencing project: providing services to taxonomists for standard genome sequencing and annotation.</title>
        <authorList>
            <consortium name="The Broad Institute Genomics Platform"/>
            <consortium name="The Broad Institute Genome Sequencing Center for Infectious Disease"/>
            <person name="Wu L."/>
            <person name="Ma J."/>
        </authorList>
    </citation>
    <scope>NUCLEOTIDE SEQUENCE [LARGE SCALE GENOMIC DNA]</scope>
    <source>
        <strain evidence="11">KCTC 32239</strain>
    </source>
</reference>
<comment type="subcellular location">
    <subcellularLocation>
        <location evidence="1">Membrane</location>
        <topology evidence="1">Multi-pass membrane protein</topology>
    </subcellularLocation>
</comment>
<dbReference type="GO" id="GO:0008233">
    <property type="term" value="F:peptidase activity"/>
    <property type="evidence" value="ECO:0007669"/>
    <property type="project" value="UniProtKB-KW"/>
</dbReference>
<evidence type="ECO:0000256" key="2">
    <source>
        <dbReference type="ARBA" id="ARBA00009045"/>
    </source>
</evidence>
<dbReference type="InterPro" id="IPR050925">
    <property type="entry name" value="Rhomboid_protease_S54"/>
</dbReference>
<evidence type="ECO:0000256" key="5">
    <source>
        <dbReference type="ARBA" id="ARBA00022989"/>
    </source>
</evidence>
<gene>
    <name evidence="10" type="ORF">GCM10011613_09710</name>
</gene>
<comment type="similarity">
    <text evidence="2">Belongs to the peptidase S54 family.</text>
</comment>
<keyword evidence="6 7" id="KW-0472">Membrane</keyword>
<evidence type="ECO:0000256" key="3">
    <source>
        <dbReference type="ARBA" id="ARBA00022692"/>
    </source>
</evidence>
<keyword evidence="11" id="KW-1185">Reference proteome</keyword>
<keyword evidence="10" id="KW-0645">Protease</keyword>
<feature type="transmembrane region" description="Helical" evidence="7">
    <location>
        <begin position="207"/>
        <end position="228"/>
    </location>
</feature>
<dbReference type="InterPro" id="IPR035952">
    <property type="entry name" value="Rhomboid-like_sf"/>
</dbReference>
<evidence type="ECO:0000256" key="1">
    <source>
        <dbReference type="ARBA" id="ARBA00004141"/>
    </source>
</evidence>
<evidence type="ECO:0000256" key="4">
    <source>
        <dbReference type="ARBA" id="ARBA00022801"/>
    </source>
</evidence>
<dbReference type="SUPFAM" id="SSF144091">
    <property type="entry name" value="Rhomboid-like"/>
    <property type="match status" value="1"/>
</dbReference>
<evidence type="ECO:0000256" key="7">
    <source>
        <dbReference type="SAM" id="Phobius"/>
    </source>
</evidence>
<keyword evidence="5 7" id="KW-1133">Transmembrane helix</keyword>
<dbReference type="Pfam" id="PF16733">
    <property type="entry name" value="NRho"/>
    <property type="match status" value="1"/>
</dbReference>
<feature type="transmembrane region" description="Helical" evidence="7">
    <location>
        <begin position="92"/>
        <end position="112"/>
    </location>
</feature>
<evidence type="ECO:0000256" key="6">
    <source>
        <dbReference type="ARBA" id="ARBA00023136"/>
    </source>
</evidence>
<dbReference type="Pfam" id="PF01694">
    <property type="entry name" value="Rhomboid"/>
    <property type="match status" value="1"/>
</dbReference>
<dbReference type="RefSeq" id="WP_189416414.1">
    <property type="nucleotide sequence ID" value="NZ_BMYZ01000001.1"/>
</dbReference>
<dbReference type="GO" id="GO:0006508">
    <property type="term" value="P:proteolysis"/>
    <property type="evidence" value="ECO:0007669"/>
    <property type="project" value="UniProtKB-KW"/>
</dbReference>
<dbReference type="Gene3D" id="3.30.70.2080">
    <property type="match status" value="1"/>
</dbReference>